<name>A0ABN3CCR4_9ACTN</name>
<comment type="caution">
    <text evidence="7">The sequence shown here is derived from an EMBL/GenBank/DDBJ whole genome shotgun (WGS) entry which is preliminary data.</text>
</comment>
<evidence type="ECO:0000256" key="1">
    <source>
        <dbReference type="ARBA" id="ARBA00005820"/>
    </source>
</evidence>
<dbReference type="Gene3D" id="1.25.40.10">
    <property type="entry name" value="Tetratricopeptide repeat domain"/>
    <property type="match status" value="1"/>
</dbReference>
<dbReference type="InterPro" id="IPR027417">
    <property type="entry name" value="P-loop_NTPase"/>
</dbReference>
<dbReference type="Gene3D" id="1.10.10.10">
    <property type="entry name" value="Winged helix-like DNA-binding domain superfamily/Winged helix DNA-binding domain"/>
    <property type="match status" value="1"/>
</dbReference>
<comment type="similarity">
    <text evidence="1">Belongs to the AfsR/DnrI/RedD regulatory family.</text>
</comment>
<evidence type="ECO:0000256" key="5">
    <source>
        <dbReference type="PROSITE-ProRule" id="PRU01091"/>
    </source>
</evidence>
<evidence type="ECO:0000313" key="8">
    <source>
        <dbReference type="Proteomes" id="UP001499843"/>
    </source>
</evidence>
<keyword evidence="3 5" id="KW-0238">DNA-binding</keyword>
<evidence type="ECO:0000256" key="4">
    <source>
        <dbReference type="ARBA" id="ARBA00023163"/>
    </source>
</evidence>
<evidence type="ECO:0000256" key="3">
    <source>
        <dbReference type="ARBA" id="ARBA00023125"/>
    </source>
</evidence>
<dbReference type="Proteomes" id="UP001499843">
    <property type="component" value="Unassembled WGS sequence"/>
</dbReference>
<dbReference type="Pfam" id="PF03704">
    <property type="entry name" value="BTAD"/>
    <property type="match status" value="1"/>
</dbReference>
<keyword evidence="8" id="KW-1185">Reference proteome</keyword>
<dbReference type="SMART" id="SM00862">
    <property type="entry name" value="Trans_reg_C"/>
    <property type="match status" value="1"/>
</dbReference>
<proteinExistence type="inferred from homology"/>
<dbReference type="EMBL" id="BAAAQX010000005">
    <property type="protein sequence ID" value="GAA2207174.1"/>
    <property type="molecule type" value="Genomic_DNA"/>
</dbReference>
<organism evidence="7 8">
    <name type="scientific">Nonomuraea monospora</name>
    <dbReference type="NCBI Taxonomy" id="568818"/>
    <lineage>
        <taxon>Bacteria</taxon>
        <taxon>Bacillati</taxon>
        <taxon>Actinomycetota</taxon>
        <taxon>Actinomycetes</taxon>
        <taxon>Streptosporangiales</taxon>
        <taxon>Streptosporangiaceae</taxon>
        <taxon>Nonomuraea</taxon>
    </lineage>
</organism>
<dbReference type="InterPro" id="IPR036388">
    <property type="entry name" value="WH-like_DNA-bd_sf"/>
</dbReference>
<dbReference type="InterPro" id="IPR011990">
    <property type="entry name" value="TPR-like_helical_dom_sf"/>
</dbReference>
<keyword evidence="4" id="KW-0804">Transcription</keyword>
<sequence>MGEWMRMTVGSIGVLGTVGLLSAEGVVSPRPPVVRALLGALAAHASEPVPSAHLMNTIWEQDLPANPKGALHLTVHRLRRWLEEQAGGSIALVTGVSGYRLDLHEGTTDLIEFRALTSAPGGAEDDLHRALALWRGRPFENVPEDRVDSELVETLLAERQAVVRRYARSAMDGGRLEAAESLLWTACRADPMDEEAHALLIEVLSGMGQLASALSVYDRIRRRLSAELGISPGSRLTLAHQRVLKEPALTADPDRGPRPSALTGRGQALRSLADDLCHARVVTLTGPPGVGKSALALAAATTAAVRLECDVTTVDLETQALTGVDLEARQLAGVDLEAGQLAGVLPAGRGRHILVIDGYGGRVAEVKAAIQPLIACSPELVVLGTGSRVLGMPGETTRTLGPLSAAEAENLLISRAAAFLPSVFHAPENRHWLSSLLAHTGGLPSAIEIAASLLRTLTPDNLAAALARDARMLLDGGDATGVTLAERIRHAHSALEEREALLLTRLAGLPEEFGLAEAETLCACATLTESQVVRGLIGLVDQSLVQPVDHSYGRRYRILPPIRRFVADLCEDARERESVGLRVW</sequence>
<gene>
    <name evidence="7" type="ORF">GCM10009850_026320</name>
</gene>
<evidence type="ECO:0000256" key="2">
    <source>
        <dbReference type="ARBA" id="ARBA00023015"/>
    </source>
</evidence>
<dbReference type="PANTHER" id="PTHR35807">
    <property type="entry name" value="TRANSCRIPTIONAL REGULATOR REDD-RELATED"/>
    <property type="match status" value="1"/>
</dbReference>
<feature type="DNA-binding region" description="OmpR/PhoB-type" evidence="5">
    <location>
        <begin position="4"/>
        <end position="103"/>
    </location>
</feature>
<dbReference type="Gene3D" id="3.40.50.300">
    <property type="entry name" value="P-loop containing nucleotide triphosphate hydrolases"/>
    <property type="match status" value="1"/>
</dbReference>
<feature type="domain" description="OmpR/PhoB-type" evidence="6">
    <location>
        <begin position="4"/>
        <end position="103"/>
    </location>
</feature>
<dbReference type="SUPFAM" id="SSF48452">
    <property type="entry name" value="TPR-like"/>
    <property type="match status" value="1"/>
</dbReference>
<dbReference type="InterPro" id="IPR005158">
    <property type="entry name" value="BTAD"/>
</dbReference>
<dbReference type="SUPFAM" id="SSF52540">
    <property type="entry name" value="P-loop containing nucleoside triphosphate hydrolases"/>
    <property type="match status" value="1"/>
</dbReference>
<keyword evidence="2" id="KW-0805">Transcription regulation</keyword>
<protein>
    <recommendedName>
        <fullName evidence="6">OmpR/PhoB-type domain-containing protein</fullName>
    </recommendedName>
</protein>
<dbReference type="SMART" id="SM01043">
    <property type="entry name" value="BTAD"/>
    <property type="match status" value="1"/>
</dbReference>
<reference evidence="7 8" key="1">
    <citation type="journal article" date="2019" name="Int. J. Syst. Evol. Microbiol.">
        <title>The Global Catalogue of Microorganisms (GCM) 10K type strain sequencing project: providing services to taxonomists for standard genome sequencing and annotation.</title>
        <authorList>
            <consortium name="The Broad Institute Genomics Platform"/>
            <consortium name="The Broad Institute Genome Sequencing Center for Infectious Disease"/>
            <person name="Wu L."/>
            <person name="Ma J."/>
        </authorList>
    </citation>
    <scope>NUCLEOTIDE SEQUENCE [LARGE SCALE GENOMIC DNA]</scope>
    <source>
        <strain evidence="7 8">JCM 16114</strain>
    </source>
</reference>
<evidence type="ECO:0000313" key="7">
    <source>
        <dbReference type="EMBL" id="GAA2207174.1"/>
    </source>
</evidence>
<dbReference type="InterPro" id="IPR001867">
    <property type="entry name" value="OmpR/PhoB-type_DNA-bd"/>
</dbReference>
<evidence type="ECO:0000259" key="6">
    <source>
        <dbReference type="PROSITE" id="PS51755"/>
    </source>
</evidence>
<accession>A0ABN3CCR4</accession>
<dbReference type="PROSITE" id="PS51755">
    <property type="entry name" value="OMPR_PHOB"/>
    <property type="match status" value="1"/>
</dbReference>
<dbReference type="InterPro" id="IPR051677">
    <property type="entry name" value="AfsR-DnrI-RedD_regulator"/>
</dbReference>
<dbReference type="SUPFAM" id="SSF46894">
    <property type="entry name" value="C-terminal effector domain of the bipartite response regulators"/>
    <property type="match status" value="1"/>
</dbReference>
<dbReference type="CDD" id="cd15831">
    <property type="entry name" value="BTAD"/>
    <property type="match status" value="1"/>
</dbReference>
<dbReference type="PANTHER" id="PTHR35807:SF1">
    <property type="entry name" value="TRANSCRIPTIONAL REGULATOR REDD"/>
    <property type="match status" value="1"/>
</dbReference>
<dbReference type="InterPro" id="IPR016032">
    <property type="entry name" value="Sig_transdc_resp-reg_C-effctor"/>
</dbReference>